<evidence type="ECO:0000313" key="1">
    <source>
        <dbReference type="EMBL" id="VDM73025.1"/>
    </source>
</evidence>
<name>A0A3P7KR83_STRVU</name>
<dbReference type="Proteomes" id="UP000270094">
    <property type="component" value="Unassembled WGS sequence"/>
</dbReference>
<dbReference type="EMBL" id="UYYB01028429">
    <property type="protein sequence ID" value="VDM73025.1"/>
    <property type="molecule type" value="Genomic_DNA"/>
</dbReference>
<accession>A0A3P7KR83</accession>
<reference evidence="1 2" key="1">
    <citation type="submission" date="2018-11" db="EMBL/GenBank/DDBJ databases">
        <authorList>
            <consortium name="Pathogen Informatics"/>
        </authorList>
    </citation>
    <scope>NUCLEOTIDE SEQUENCE [LARGE SCALE GENOMIC DNA]</scope>
</reference>
<dbReference type="AlphaFoldDB" id="A0A3P7KR83"/>
<keyword evidence="2" id="KW-1185">Reference proteome</keyword>
<organism evidence="1 2">
    <name type="scientific">Strongylus vulgaris</name>
    <name type="common">Blood worm</name>
    <dbReference type="NCBI Taxonomy" id="40348"/>
    <lineage>
        <taxon>Eukaryota</taxon>
        <taxon>Metazoa</taxon>
        <taxon>Ecdysozoa</taxon>
        <taxon>Nematoda</taxon>
        <taxon>Chromadorea</taxon>
        <taxon>Rhabditida</taxon>
        <taxon>Rhabditina</taxon>
        <taxon>Rhabditomorpha</taxon>
        <taxon>Strongyloidea</taxon>
        <taxon>Strongylidae</taxon>
        <taxon>Strongylus</taxon>
    </lineage>
</organism>
<proteinExistence type="predicted"/>
<sequence length="71" mass="7977">MSKYSDIFEYLTYRESKHSGMLAFTVCKAILKAQEKKQSQATESVFVIAVAVISYVPIYKDVEPPFGSSGY</sequence>
<gene>
    <name evidence="1" type="ORF">SVUK_LOCUS8023</name>
</gene>
<evidence type="ECO:0000313" key="2">
    <source>
        <dbReference type="Proteomes" id="UP000270094"/>
    </source>
</evidence>
<protein>
    <submittedName>
        <fullName evidence="1">Uncharacterized protein</fullName>
    </submittedName>
</protein>